<dbReference type="Proteomes" id="UP001515943">
    <property type="component" value="Unassembled WGS sequence"/>
</dbReference>
<accession>A0ABX1F9I2</accession>
<evidence type="ECO:0000313" key="2">
    <source>
        <dbReference type="Proteomes" id="UP001515943"/>
    </source>
</evidence>
<reference evidence="1 2" key="1">
    <citation type="submission" date="2019-08" db="EMBL/GenBank/DDBJ databases">
        <title>Lentzea from Indian Himalayas.</title>
        <authorList>
            <person name="Mandal S."/>
            <person name="Mallick Gupta A."/>
            <person name="Maiti P.K."/>
            <person name="Sarkar J."/>
            <person name="Mandal S."/>
        </authorList>
    </citation>
    <scope>NUCLEOTIDE SEQUENCE [LARGE SCALE GENOMIC DNA]</scope>
    <source>
        <strain evidence="1 2">PSKA42</strain>
    </source>
</reference>
<proteinExistence type="predicted"/>
<gene>
    <name evidence="1" type="ORF">FXN61_00630</name>
</gene>
<organism evidence="1 2">
    <name type="scientific">Lentzea indica</name>
    <dbReference type="NCBI Taxonomy" id="2604800"/>
    <lineage>
        <taxon>Bacteria</taxon>
        <taxon>Bacillati</taxon>
        <taxon>Actinomycetota</taxon>
        <taxon>Actinomycetes</taxon>
        <taxon>Pseudonocardiales</taxon>
        <taxon>Pseudonocardiaceae</taxon>
        <taxon>Lentzea</taxon>
    </lineage>
</organism>
<dbReference type="RefSeq" id="WP_167969254.1">
    <property type="nucleotide sequence ID" value="NZ_VSRL01000001.1"/>
</dbReference>
<name>A0ABX1F9I2_9PSEU</name>
<dbReference type="EMBL" id="VSRL01000001">
    <property type="protein sequence ID" value="NKE55411.1"/>
    <property type="molecule type" value="Genomic_DNA"/>
</dbReference>
<sequence>MDLGTVWRISRPRRFVPDALDMQGTVPGELRLWHLTTTGHWVGYVEFAVKAGDQGGVRVSQWVMEDALKPRTDSPARK</sequence>
<keyword evidence="2" id="KW-1185">Reference proteome</keyword>
<protein>
    <submittedName>
        <fullName evidence="1">Uncharacterized protein</fullName>
    </submittedName>
</protein>
<comment type="caution">
    <text evidence="1">The sequence shown here is derived from an EMBL/GenBank/DDBJ whole genome shotgun (WGS) entry which is preliminary data.</text>
</comment>
<evidence type="ECO:0000313" key="1">
    <source>
        <dbReference type="EMBL" id="NKE55411.1"/>
    </source>
</evidence>